<proteinExistence type="predicted"/>
<protein>
    <recommendedName>
        <fullName evidence="5">PXPV repeat protein</fullName>
    </recommendedName>
</protein>
<feature type="chain" id="PRO_5005875131" description="PXPV repeat protein" evidence="2">
    <location>
        <begin position="27"/>
        <end position="119"/>
    </location>
</feature>
<gene>
    <name evidence="3" type="ORF">WG78_07485</name>
</gene>
<dbReference type="EMBL" id="LAQT01000005">
    <property type="protein sequence ID" value="KPC53667.1"/>
    <property type="molecule type" value="Genomic_DNA"/>
</dbReference>
<name>A0A0N1JT27_9NEIS</name>
<evidence type="ECO:0000256" key="2">
    <source>
        <dbReference type="SAM" id="SignalP"/>
    </source>
</evidence>
<feature type="compositionally biased region" description="Basic and acidic residues" evidence="1">
    <location>
        <begin position="94"/>
        <end position="119"/>
    </location>
</feature>
<organism evidence="3 4">
    <name type="scientific">Amantichitinum ursilacus</name>
    <dbReference type="NCBI Taxonomy" id="857265"/>
    <lineage>
        <taxon>Bacteria</taxon>
        <taxon>Pseudomonadati</taxon>
        <taxon>Pseudomonadota</taxon>
        <taxon>Betaproteobacteria</taxon>
        <taxon>Neisseriales</taxon>
        <taxon>Chitinibacteraceae</taxon>
        <taxon>Amantichitinum</taxon>
    </lineage>
</organism>
<dbReference type="RefSeq" id="WP_053937173.1">
    <property type="nucleotide sequence ID" value="NZ_LAQT01000005.1"/>
</dbReference>
<evidence type="ECO:0000256" key="1">
    <source>
        <dbReference type="SAM" id="MobiDB-lite"/>
    </source>
</evidence>
<evidence type="ECO:0000313" key="4">
    <source>
        <dbReference type="Proteomes" id="UP000037939"/>
    </source>
</evidence>
<evidence type="ECO:0008006" key="5">
    <source>
        <dbReference type="Google" id="ProtNLM"/>
    </source>
</evidence>
<keyword evidence="4" id="KW-1185">Reference proteome</keyword>
<dbReference type="Proteomes" id="UP000037939">
    <property type="component" value="Unassembled WGS sequence"/>
</dbReference>
<feature type="signal peptide" evidence="2">
    <location>
        <begin position="1"/>
        <end position="26"/>
    </location>
</feature>
<keyword evidence="2" id="KW-0732">Signal</keyword>
<dbReference type="Pfam" id="PF12778">
    <property type="entry name" value="PXPV"/>
    <property type="match status" value="2"/>
</dbReference>
<feature type="region of interest" description="Disordered" evidence="1">
    <location>
        <begin position="93"/>
        <end position="119"/>
    </location>
</feature>
<comment type="caution">
    <text evidence="3">The sequence shown here is derived from an EMBL/GenBank/DDBJ whole genome shotgun (WGS) entry which is preliminary data.</text>
</comment>
<sequence length="119" mass="13056">MFKLNAKRLLVASGLVLGLSAGASMANPHVSVSIGLGVPVAPVVVGYQPAPVYVAPRPVYVRPAPVYVAPRPIYVQPRPVAYYPPRGGYYGGRPHFDDRGRNGWDHHDGHDDHRDHDRR</sequence>
<dbReference type="STRING" id="857265.WG78_07485"/>
<dbReference type="InterPro" id="IPR024446">
    <property type="entry name" value="PXPV"/>
</dbReference>
<reference evidence="3 4" key="1">
    <citation type="submission" date="2015-07" db="EMBL/GenBank/DDBJ databases">
        <title>Draft genome sequence of the Amantichitinum ursilacus IGB-41, a new chitin-degrading bacterium.</title>
        <authorList>
            <person name="Kirstahler P."/>
            <person name="Guenther M."/>
            <person name="Grumaz C."/>
            <person name="Rupp S."/>
            <person name="Zibek S."/>
            <person name="Sohn K."/>
        </authorList>
    </citation>
    <scope>NUCLEOTIDE SEQUENCE [LARGE SCALE GENOMIC DNA]</scope>
    <source>
        <strain evidence="3 4">IGB-41</strain>
    </source>
</reference>
<accession>A0A0N1JT27</accession>
<dbReference type="AlphaFoldDB" id="A0A0N1JT27"/>
<evidence type="ECO:0000313" key="3">
    <source>
        <dbReference type="EMBL" id="KPC53667.1"/>
    </source>
</evidence>